<gene>
    <name evidence="1" type="ORF">NBR_LOCUS6560</name>
</gene>
<name>A0A0N4XUY4_NIPBR</name>
<dbReference type="Gene3D" id="3.30.420.10">
    <property type="entry name" value="Ribonuclease H-like superfamily/Ribonuclease H"/>
    <property type="match status" value="1"/>
</dbReference>
<organism evidence="3">
    <name type="scientific">Nippostrongylus brasiliensis</name>
    <name type="common">Rat hookworm</name>
    <dbReference type="NCBI Taxonomy" id="27835"/>
    <lineage>
        <taxon>Eukaryota</taxon>
        <taxon>Metazoa</taxon>
        <taxon>Ecdysozoa</taxon>
        <taxon>Nematoda</taxon>
        <taxon>Chromadorea</taxon>
        <taxon>Rhabditida</taxon>
        <taxon>Rhabditina</taxon>
        <taxon>Rhabditomorpha</taxon>
        <taxon>Strongyloidea</taxon>
        <taxon>Heligmosomidae</taxon>
        <taxon>Nippostrongylus</taxon>
    </lineage>
</organism>
<proteinExistence type="predicted"/>
<dbReference type="Proteomes" id="UP000271162">
    <property type="component" value="Unassembled WGS sequence"/>
</dbReference>
<dbReference type="AlphaFoldDB" id="A0A0N4XUY4"/>
<dbReference type="GO" id="GO:0003676">
    <property type="term" value="F:nucleic acid binding"/>
    <property type="evidence" value="ECO:0007669"/>
    <property type="project" value="InterPro"/>
</dbReference>
<keyword evidence="2" id="KW-1185">Reference proteome</keyword>
<dbReference type="InterPro" id="IPR036397">
    <property type="entry name" value="RNaseH_sf"/>
</dbReference>
<evidence type="ECO:0000313" key="1">
    <source>
        <dbReference type="EMBL" id="VDL70149.1"/>
    </source>
</evidence>
<protein>
    <submittedName>
        <fullName evidence="3">DDE_3 domain-containing protein</fullName>
    </submittedName>
</protein>
<dbReference type="EMBL" id="UYSL01019809">
    <property type="protein sequence ID" value="VDL70149.1"/>
    <property type="molecule type" value="Genomic_DNA"/>
</dbReference>
<sequence length="125" mass="14254">MAGMLLQQKYNDVICEQVLGKEHLLRFYCSFSVRRISEGPSSSHKRAEKSEGILKEIADVCLMFMWPSHSPDLNPMDYAIWSIMESKACATYHKDIASLRQVLEKAWEGSDEEVLRAAVEAFPEV</sequence>
<accession>A0A0N4XUY4</accession>
<reference evidence="3" key="1">
    <citation type="submission" date="2017-02" db="UniProtKB">
        <authorList>
            <consortium name="WormBaseParasite"/>
        </authorList>
    </citation>
    <scope>IDENTIFICATION</scope>
</reference>
<dbReference type="WBParaSite" id="NBR_0000655901-mRNA-1">
    <property type="protein sequence ID" value="NBR_0000655901-mRNA-1"/>
    <property type="gene ID" value="NBR_0000655901"/>
</dbReference>
<reference evidence="1 2" key="2">
    <citation type="submission" date="2018-11" db="EMBL/GenBank/DDBJ databases">
        <authorList>
            <consortium name="Pathogen Informatics"/>
        </authorList>
    </citation>
    <scope>NUCLEOTIDE SEQUENCE [LARGE SCALE GENOMIC DNA]</scope>
</reference>
<evidence type="ECO:0000313" key="3">
    <source>
        <dbReference type="WBParaSite" id="NBR_0000655901-mRNA-1"/>
    </source>
</evidence>
<evidence type="ECO:0000313" key="2">
    <source>
        <dbReference type="Proteomes" id="UP000271162"/>
    </source>
</evidence>